<keyword evidence="2" id="KW-1185">Reference proteome</keyword>
<name>A0ABR5BU12_9TREE</name>
<proteinExistence type="predicted"/>
<protein>
    <submittedName>
        <fullName evidence="1">Uncharacterized protein</fullName>
    </submittedName>
</protein>
<gene>
    <name evidence="1" type="ORF">I306_03852</name>
</gene>
<sequence length="75" mass="8585">MLRYLAFFILTDDNITHANPGGNMIYIDDQTFYGSDNNALSFQPIAAGFNLTSDELHRPQIILWDKRCFGTISHF</sequence>
<evidence type="ECO:0000313" key="1">
    <source>
        <dbReference type="EMBL" id="KIR79099.1"/>
    </source>
</evidence>
<organism evidence="1 2">
    <name type="scientific">Cryptococcus gattii EJB2</name>
    <dbReference type="NCBI Taxonomy" id="1296103"/>
    <lineage>
        <taxon>Eukaryota</taxon>
        <taxon>Fungi</taxon>
        <taxon>Dikarya</taxon>
        <taxon>Basidiomycota</taxon>
        <taxon>Agaricomycotina</taxon>
        <taxon>Tremellomycetes</taxon>
        <taxon>Tremellales</taxon>
        <taxon>Cryptococcaceae</taxon>
        <taxon>Cryptococcus</taxon>
        <taxon>Cryptococcus gattii species complex</taxon>
    </lineage>
</organism>
<accession>A0ABR5BU12</accession>
<dbReference type="EMBL" id="KN848690">
    <property type="protein sequence ID" value="KIR79099.1"/>
    <property type="molecule type" value="Genomic_DNA"/>
</dbReference>
<dbReference type="Proteomes" id="UP000054272">
    <property type="component" value="Unassembled WGS sequence"/>
</dbReference>
<reference evidence="1 2" key="1">
    <citation type="submission" date="2015-01" db="EMBL/GenBank/DDBJ databases">
        <title>The Genome Sequence of Cryptococcus gattii EJB2.</title>
        <authorList>
            <consortium name="The Broad Institute Genomics Platform"/>
            <person name="Cuomo C."/>
            <person name="Litvintseva A."/>
            <person name="Chen Y."/>
            <person name="Heitman J."/>
            <person name="Sun S."/>
            <person name="Springer D."/>
            <person name="Dromer F."/>
            <person name="Young S."/>
            <person name="Zeng Q."/>
            <person name="Gargeya S."/>
            <person name="Abouelleil A."/>
            <person name="Alvarado L."/>
            <person name="Chapman S.B."/>
            <person name="Gainer-Dewar J."/>
            <person name="Goldberg J."/>
            <person name="Griggs A."/>
            <person name="Gujja S."/>
            <person name="Hansen M."/>
            <person name="Howarth C."/>
            <person name="Imamovic A."/>
            <person name="Larimer J."/>
            <person name="Murphy C."/>
            <person name="Naylor J."/>
            <person name="Pearson M."/>
            <person name="Priest M."/>
            <person name="Roberts A."/>
            <person name="Saif S."/>
            <person name="Shea T."/>
            <person name="Sykes S."/>
            <person name="Wortman J."/>
            <person name="Nusbaum C."/>
            <person name="Birren B."/>
        </authorList>
    </citation>
    <scope>NUCLEOTIDE SEQUENCE [LARGE SCALE GENOMIC DNA]</scope>
    <source>
        <strain evidence="1 2">EJB2</strain>
    </source>
</reference>
<evidence type="ECO:0000313" key="2">
    <source>
        <dbReference type="Proteomes" id="UP000054272"/>
    </source>
</evidence>